<dbReference type="AlphaFoldDB" id="A0AAD9PM47"/>
<evidence type="ECO:0000313" key="4">
    <source>
        <dbReference type="Proteomes" id="UP001214638"/>
    </source>
</evidence>
<evidence type="ECO:0000313" key="3">
    <source>
        <dbReference type="EMBL" id="KAK2196918.1"/>
    </source>
</evidence>
<dbReference type="Gene3D" id="3.80.10.10">
    <property type="entry name" value="Ribonuclease Inhibitor"/>
    <property type="match status" value="1"/>
</dbReference>
<dbReference type="KEGG" id="bdw:94336465"/>
<feature type="compositionally biased region" description="Basic and acidic residues" evidence="2">
    <location>
        <begin position="441"/>
        <end position="450"/>
    </location>
</feature>
<dbReference type="InterPro" id="IPR032675">
    <property type="entry name" value="LRR_dom_sf"/>
</dbReference>
<sequence length="772" mass="87908">MESGVVHHQSHLDRMFRQETGVLELSYINDVKVLFGLASFIKSGSCTEIRLESPNNLRIVNFVLNEIAQGQDTLQRIHFDLWSSETIESVDLFNDAIAAHANSLKEISLWCRFSCEFVSRLIPCFPKTLESLDLSENILSGDSFLDPLITFIEQSELVFLRLANCSMKLHQKNEFVKRLLFTTCPIALEAIEGVDFTDCEEVPRKIKQQLKELPLKTRKKTLGYTEGGIFTAGDLNVQLMDHIRSSLVMKRLVGASVRVWWQATNDENRSCYSGRFWPARVIRVNPLDLTFVVEYDNQEIDHIPCKFVQPVNPFNYGGGLQADYVGCILGQVYWEALQKSIAKFKREYTMSLTPEFRLRGTSVCGNGTTETHCIATTRDDGVKDQNAAMVSSLKRHSNMIIEPNGPNKFGAYESVNDKRSHSTSPSNQHRDTSSAIVRTPRKFDNEKEYTDGQETCAPYNQSPTTATPGYAKSSLTPTQDGDSKEQKKSPQQMFALKAKNNVDIYSIIQKFMHGHGVIPGQTLSDFSTVRFQRNLETCLGLETNMSGSILFPGDMCEFRDVLDIDGTDPSDYVGLVKLVQKQDPYYHCLCIYQDYDSISEVDNNDIRRVALLPWYSWCRLALNIERSILSNRHMHVPQVLSNEFRYVIKLSFEIPDAPPNPLEMETCDLGELLLEYRDIITTHPRAVPPENKRDGKDSPSDPAMFKQLKHKLFKQQQKLDAMTELYTNAIKELEKERNRNMELQSNLKCILCFGNRVDCLLGPCGHFCFCQK</sequence>
<feature type="compositionally biased region" description="Polar residues" evidence="2">
    <location>
        <begin position="458"/>
        <end position="480"/>
    </location>
</feature>
<proteinExistence type="predicted"/>
<feature type="coiled-coil region" evidence="1">
    <location>
        <begin position="716"/>
        <end position="746"/>
    </location>
</feature>
<dbReference type="Gene3D" id="3.30.40.10">
    <property type="entry name" value="Zinc/RING finger domain, C3HC4 (zinc finger)"/>
    <property type="match status" value="1"/>
</dbReference>
<dbReference type="Proteomes" id="UP001214638">
    <property type="component" value="Unassembled WGS sequence"/>
</dbReference>
<comment type="caution">
    <text evidence="3">The sequence shown here is derived from an EMBL/GenBank/DDBJ whole genome shotgun (WGS) entry which is preliminary data.</text>
</comment>
<protein>
    <submittedName>
        <fullName evidence="3">Bifunctional Leucine-rich repeat domain superfamily/Zinc finger</fullName>
    </submittedName>
</protein>
<name>A0AAD9PM47_9APIC</name>
<gene>
    <name evidence="3" type="ORF">BdWA1_002167</name>
</gene>
<dbReference type="RefSeq" id="XP_067803760.1">
    <property type="nucleotide sequence ID" value="XM_067947196.1"/>
</dbReference>
<keyword evidence="4" id="KW-1185">Reference proteome</keyword>
<evidence type="ECO:0000256" key="1">
    <source>
        <dbReference type="SAM" id="Coils"/>
    </source>
</evidence>
<dbReference type="GeneID" id="94336465"/>
<evidence type="ECO:0000256" key="2">
    <source>
        <dbReference type="SAM" id="MobiDB-lite"/>
    </source>
</evidence>
<dbReference type="SUPFAM" id="SSF52047">
    <property type="entry name" value="RNI-like"/>
    <property type="match status" value="1"/>
</dbReference>
<dbReference type="EMBL" id="JALLKP010000002">
    <property type="protein sequence ID" value="KAK2196918.1"/>
    <property type="molecule type" value="Genomic_DNA"/>
</dbReference>
<reference evidence="3" key="1">
    <citation type="journal article" date="2023" name="Nat. Microbiol.">
        <title>Babesia duncani multi-omics identifies virulence factors and drug targets.</title>
        <authorList>
            <person name="Singh P."/>
            <person name="Lonardi S."/>
            <person name="Liang Q."/>
            <person name="Vydyam P."/>
            <person name="Khabirova E."/>
            <person name="Fang T."/>
            <person name="Gihaz S."/>
            <person name="Thekkiniath J."/>
            <person name="Munshi M."/>
            <person name="Abel S."/>
            <person name="Ciampossin L."/>
            <person name="Batugedara G."/>
            <person name="Gupta M."/>
            <person name="Lu X.M."/>
            <person name="Lenz T."/>
            <person name="Chakravarty S."/>
            <person name="Cornillot E."/>
            <person name="Hu Y."/>
            <person name="Ma W."/>
            <person name="Gonzalez L.M."/>
            <person name="Sanchez S."/>
            <person name="Estrada K."/>
            <person name="Sanchez-Flores A."/>
            <person name="Montero E."/>
            <person name="Harb O.S."/>
            <person name="Le Roch K.G."/>
            <person name="Mamoun C.B."/>
        </authorList>
    </citation>
    <scope>NUCLEOTIDE SEQUENCE</scope>
    <source>
        <strain evidence="3">WA1</strain>
    </source>
</reference>
<organism evidence="3 4">
    <name type="scientific">Babesia duncani</name>
    <dbReference type="NCBI Taxonomy" id="323732"/>
    <lineage>
        <taxon>Eukaryota</taxon>
        <taxon>Sar</taxon>
        <taxon>Alveolata</taxon>
        <taxon>Apicomplexa</taxon>
        <taxon>Aconoidasida</taxon>
        <taxon>Piroplasmida</taxon>
        <taxon>Babesiidae</taxon>
        <taxon>Babesia</taxon>
    </lineage>
</organism>
<accession>A0AAD9PM47</accession>
<dbReference type="InterPro" id="IPR013083">
    <property type="entry name" value="Znf_RING/FYVE/PHD"/>
</dbReference>
<feature type="region of interest" description="Disordered" evidence="2">
    <location>
        <begin position="399"/>
        <end position="491"/>
    </location>
</feature>
<keyword evidence="1" id="KW-0175">Coiled coil</keyword>